<comment type="catalytic activity">
    <reaction evidence="1">
        <text>3-hydroxy-2-methylpropanoyl-CoA + H2O = 3-hydroxy-2-methylpropanoate + CoA + H(+)</text>
        <dbReference type="Rhea" id="RHEA:20888"/>
        <dbReference type="ChEBI" id="CHEBI:11805"/>
        <dbReference type="ChEBI" id="CHEBI:15377"/>
        <dbReference type="ChEBI" id="CHEBI:15378"/>
        <dbReference type="ChEBI" id="CHEBI:57287"/>
        <dbReference type="ChEBI" id="CHEBI:57340"/>
        <dbReference type="EC" id="3.1.2.4"/>
    </reaction>
</comment>
<evidence type="ECO:0000256" key="2">
    <source>
        <dbReference type="ARBA" id="ARBA00011915"/>
    </source>
</evidence>
<dbReference type="RefSeq" id="WP_113805383.1">
    <property type="nucleotide sequence ID" value="NZ_QOCW01000006.1"/>
</dbReference>
<dbReference type="Pfam" id="PF16113">
    <property type="entry name" value="ECH_2"/>
    <property type="match status" value="1"/>
</dbReference>
<evidence type="ECO:0000259" key="4">
    <source>
        <dbReference type="Pfam" id="PF16113"/>
    </source>
</evidence>
<dbReference type="PANTHER" id="PTHR43176:SF3">
    <property type="entry name" value="3-HYDROXYISOBUTYRYL-COA HYDROLASE, MITOCHONDRIAL"/>
    <property type="match status" value="1"/>
</dbReference>
<dbReference type="AlphaFoldDB" id="A0A366XY72"/>
<evidence type="ECO:0000313" key="5">
    <source>
        <dbReference type="EMBL" id="RBW70095.1"/>
    </source>
</evidence>
<sequence>MEEKSVIATKARNGAGWIKLNRPQALHALSKEMIDSLLKTLKEWKEDDTVAFICLHSEGEKAFCAGGDIRSFYNVKKNAAAYAKSYITAEYTLDYEIHNYPKPILVYMNGIVMGGGVGLSIGASHRIVTEKTKWAMPEMTIGFFPDVGSSSFLNNMPGCIGRYLALTANSIDASDTLYTGAADYYIERHNWPELKRAINEKPWTLHSSGEDINELLKYYCSPVKDTSNIERHEEQINKHFRFNSLEEIILSLKLAAAEGDGWALETVNTMLSKSPTSLKVTLRQLQEGKQKSLQACFVMEMDLAMNFFSKNEVYEGIRSVLVDKDHKPNWSPSEIEDVSEEDVSSYFYYEWEDGQSPLKKAFEGEKIV</sequence>
<dbReference type="EC" id="3.1.2.4" evidence="2"/>
<keyword evidence="5" id="KW-0413">Isomerase</keyword>
<evidence type="ECO:0000256" key="3">
    <source>
        <dbReference type="ARBA" id="ARBA00022801"/>
    </source>
</evidence>
<dbReference type="CDD" id="cd06558">
    <property type="entry name" value="crotonase-like"/>
    <property type="match status" value="1"/>
</dbReference>
<dbReference type="NCBIfam" id="NF004127">
    <property type="entry name" value="PRK05617.1"/>
    <property type="match status" value="1"/>
</dbReference>
<dbReference type="PANTHER" id="PTHR43176">
    <property type="entry name" value="3-HYDROXYISOBUTYRYL-COA HYDROLASE-RELATED"/>
    <property type="match status" value="1"/>
</dbReference>
<dbReference type="InterPro" id="IPR045004">
    <property type="entry name" value="ECH_dom"/>
</dbReference>
<name>A0A366XY72_9BACI</name>
<dbReference type="GO" id="GO:0006574">
    <property type="term" value="P:L-valine catabolic process"/>
    <property type="evidence" value="ECO:0007669"/>
    <property type="project" value="TreeGrafter"/>
</dbReference>
<comment type="caution">
    <text evidence="5">The sequence shown here is derived from an EMBL/GenBank/DDBJ whole genome shotgun (WGS) entry which is preliminary data.</text>
</comment>
<proteinExistence type="predicted"/>
<feature type="domain" description="Enoyl-CoA hydratase/isomerase" evidence="4">
    <location>
        <begin position="16"/>
        <end position="347"/>
    </location>
</feature>
<dbReference type="InterPro" id="IPR029045">
    <property type="entry name" value="ClpP/crotonase-like_dom_sf"/>
</dbReference>
<evidence type="ECO:0000313" key="6">
    <source>
        <dbReference type="Proteomes" id="UP000253314"/>
    </source>
</evidence>
<dbReference type="EMBL" id="QOCW01000006">
    <property type="protein sequence ID" value="RBW70095.1"/>
    <property type="molecule type" value="Genomic_DNA"/>
</dbReference>
<keyword evidence="6" id="KW-1185">Reference proteome</keyword>
<dbReference type="Proteomes" id="UP000253314">
    <property type="component" value="Unassembled WGS sequence"/>
</dbReference>
<dbReference type="GO" id="GO:0016853">
    <property type="term" value="F:isomerase activity"/>
    <property type="evidence" value="ECO:0007669"/>
    <property type="project" value="UniProtKB-KW"/>
</dbReference>
<dbReference type="InterPro" id="IPR032259">
    <property type="entry name" value="HIBYL-CoA-H"/>
</dbReference>
<dbReference type="Gene3D" id="3.90.226.10">
    <property type="entry name" value="2-enoyl-CoA Hydratase, Chain A, domain 1"/>
    <property type="match status" value="1"/>
</dbReference>
<dbReference type="OrthoDB" id="9775794at2"/>
<protein>
    <recommendedName>
        <fullName evidence="2">3-hydroxyisobutyryl-CoA hydrolase</fullName>
        <ecNumber evidence="2">3.1.2.4</ecNumber>
    </recommendedName>
</protein>
<organism evidence="5 6">
    <name type="scientific">Bacillus taeanensis</name>
    <dbReference type="NCBI Taxonomy" id="273032"/>
    <lineage>
        <taxon>Bacteria</taxon>
        <taxon>Bacillati</taxon>
        <taxon>Bacillota</taxon>
        <taxon>Bacilli</taxon>
        <taxon>Bacillales</taxon>
        <taxon>Bacillaceae</taxon>
        <taxon>Bacillus</taxon>
    </lineage>
</organism>
<dbReference type="GO" id="GO:0003860">
    <property type="term" value="F:3-hydroxyisobutyryl-CoA hydrolase activity"/>
    <property type="evidence" value="ECO:0007669"/>
    <property type="project" value="UniProtKB-EC"/>
</dbReference>
<evidence type="ECO:0000256" key="1">
    <source>
        <dbReference type="ARBA" id="ARBA00001709"/>
    </source>
</evidence>
<dbReference type="SUPFAM" id="SSF52096">
    <property type="entry name" value="ClpP/crotonase"/>
    <property type="match status" value="1"/>
</dbReference>
<keyword evidence="3" id="KW-0378">Hydrolase</keyword>
<accession>A0A366XY72</accession>
<gene>
    <name evidence="5" type="ORF">DS031_07825</name>
</gene>
<reference evidence="5 6" key="1">
    <citation type="submission" date="2018-07" db="EMBL/GenBank/DDBJ databases">
        <title>Lottiidibacillus patelloidae gen. nov., sp. nov., isolated from the intestinal tract of a marine limpet and the reclassification of B. taeanensis BH030017T, B. algicola KMM 3737T and B. hwajinpoensis SW-72T as genus Lottiidibacillus.</title>
        <authorList>
            <person name="Liu R."/>
            <person name="Huang Z."/>
        </authorList>
    </citation>
    <scope>NUCLEOTIDE SEQUENCE [LARGE SCALE GENOMIC DNA]</scope>
    <source>
        <strain evidence="5 6">BH030017</strain>
    </source>
</reference>